<name>A0A9Q0NDF0_9DIPT</name>
<dbReference type="AlphaFoldDB" id="A0A9Q0NDF0"/>
<organism evidence="1 2">
    <name type="scientific">Pseudolycoriella hygida</name>
    <dbReference type="NCBI Taxonomy" id="35572"/>
    <lineage>
        <taxon>Eukaryota</taxon>
        <taxon>Metazoa</taxon>
        <taxon>Ecdysozoa</taxon>
        <taxon>Arthropoda</taxon>
        <taxon>Hexapoda</taxon>
        <taxon>Insecta</taxon>
        <taxon>Pterygota</taxon>
        <taxon>Neoptera</taxon>
        <taxon>Endopterygota</taxon>
        <taxon>Diptera</taxon>
        <taxon>Nematocera</taxon>
        <taxon>Sciaroidea</taxon>
        <taxon>Sciaridae</taxon>
        <taxon>Pseudolycoriella</taxon>
    </lineage>
</organism>
<accession>A0A9Q0NDF0</accession>
<gene>
    <name evidence="1" type="ORF">Bhyg_02869</name>
</gene>
<evidence type="ECO:0000313" key="1">
    <source>
        <dbReference type="EMBL" id="KAJ6647646.1"/>
    </source>
</evidence>
<dbReference type="EMBL" id="WJQU01000001">
    <property type="protein sequence ID" value="KAJ6647646.1"/>
    <property type="molecule type" value="Genomic_DNA"/>
</dbReference>
<sequence>MTKKGRVRIYRKVAVSERMSIVETENSHRSNIRITKLYCSSNSLV</sequence>
<evidence type="ECO:0000313" key="2">
    <source>
        <dbReference type="Proteomes" id="UP001151699"/>
    </source>
</evidence>
<keyword evidence="2" id="KW-1185">Reference proteome</keyword>
<proteinExistence type="predicted"/>
<protein>
    <submittedName>
        <fullName evidence="1">Uncharacterized protein</fullName>
    </submittedName>
</protein>
<comment type="caution">
    <text evidence="1">The sequence shown here is derived from an EMBL/GenBank/DDBJ whole genome shotgun (WGS) entry which is preliminary data.</text>
</comment>
<dbReference type="Proteomes" id="UP001151699">
    <property type="component" value="Chromosome A"/>
</dbReference>
<reference evidence="1" key="1">
    <citation type="submission" date="2022-07" db="EMBL/GenBank/DDBJ databases">
        <authorList>
            <person name="Trinca V."/>
            <person name="Uliana J.V.C."/>
            <person name="Torres T.T."/>
            <person name="Ward R.J."/>
            <person name="Monesi N."/>
        </authorList>
    </citation>
    <scope>NUCLEOTIDE SEQUENCE</scope>
    <source>
        <strain evidence="1">HSMRA1968</strain>
        <tissue evidence="1">Whole embryos</tissue>
    </source>
</reference>